<feature type="transmembrane region" description="Helical" evidence="2">
    <location>
        <begin position="38"/>
        <end position="55"/>
    </location>
</feature>
<protein>
    <recommendedName>
        <fullName evidence="3">Cytochrome c oxidase assembly factor 3 mitochondrial coiled-coil domain-containing protein</fullName>
    </recommendedName>
</protein>
<feature type="region of interest" description="Disordered" evidence="1">
    <location>
        <begin position="87"/>
        <end position="113"/>
    </location>
</feature>
<feature type="domain" description="Cytochrome c oxidase assembly factor 3 mitochondrial coiled-coil" evidence="3">
    <location>
        <begin position="32"/>
        <end position="64"/>
    </location>
</feature>
<evidence type="ECO:0000256" key="2">
    <source>
        <dbReference type="SAM" id="Phobius"/>
    </source>
</evidence>
<reference evidence="4" key="1">
    <citation type="submission" date="2021-01" db="EMBL/GenBank/DDBJ databases">
        <authorList>
            <person name="Corre E."/>
            <person name="Pelletier E."/>
            <person name="Niang G."/>
            <person name="Scheremetjew M."/>
            <person name="Finn R."/>
            <person name="Kale V."/>
            <person name="Holt S."/>
            <person name="Cochrane G."/>
            <person name="Meng A."/>
            <person name="Brown T."/>
            <person name="Cohen L."/>
        </authorList>
    </citation>
    <scope>NUCLEOTIDE SEQUENCE</scope>
    <source>
        <strain evidence="4">CCMP1381</strain>
    </source>
</reference>
<evidence type="ECO:0000313" key="4">
    <source>
        <dbReference type="EMBL" id="CAD9437619.1"/>
    </source>
</evidence>
<evidence type="ECO:0000259" key="3">
    <source>
        <dbReference type="Pfam" id="PF09813"/>
    </source>
</evidence>
<proteinExistence type="predicted"/>
<gene>
    <name evidence="4" type="ORF">DSPE1174_LOCUS17662</name>
</gene>
<accession>A0A7S2G7M1</accession>
<sequence length="138" mass="15583">MNVLRINRHKEIWAPMTGRLMRRSIVTKVTPSMRKNNLMIAAGCASFVGGVWWYSMNKMKQEEMHVAPDINLHESGLKVTAMEFLSETPPDVPKATSETPKEEASTVSAPSSDIPAEIKSEVSSSAKKQRRWWLLWLA</sequence>
<organism evidence="4">
    <name type="scientific">Octactis speculum</name>
    <dbReference type="NCBI Taxonomy" id="3111310"/>
    <lineage>
        <taxon>Eukaryota</taxon>
        <taxon>Sar</taxon>
        <taxon>Stramenopiles</taxon>
        <taxon>Ochrophyta</taxon>
        <taxon>Dictyochophyceae</taxon>
        <taxon>Dictyochales</taxon>
        <taxon>Dictyochaceae</taxon>
        <taxon>Octactis</taxon>
    </lineage>
</organism>
<dbReference type="EMBL" id="HBGS01034279">
    <property type="protein sequence ID" value="CAD9437619.1"/>
    <property type="molecule type" value="Transcribed_RNA"/>
</dbReference>
<keyword evidence="2" id="KW-0472">Membrane</keyword>
<evidence type="ECO:0000256" key="1">
    <source>
        <dbReference type="SAM" id="MobiDB-lite"/>
    </source>
</evidence>
<dbReference type="AlphaFoldDB" id="A0A7S2G7M1"/>
<keyword evidence="2" id="KW-0812">Transmembrane</keyword>
<dbReference type="Pfam" id="PF09813">
    <property type="entry name" value="Coa3_cc"/>
    <property type="match status" value="1"/>
</dbReference>
<keyword evidence="2" id="KW-1133">Transmembrane helix</keyword>
<dbReference type="InterPro" id="IPR018628">
    <property type="entry name" value="Coa3_CC"/>
</dbReference>
<name>A0A7S2G7M1_9STRA</name>